<accession>A0A9W9Q0B1</accession>
<dbReference type="InterPro" id="IPR036291">
    <property type="entry name" value="NAD(P)-bd_dom_sf"/>
</dbReference>
<gene>
    <name evidence="4" type="ORF">N7476_004950</name>
</gene>
<dbReference type="EMBL" id="JAPZBO010000004">
    <property type="protein sequence ID" value="KAJ5318530.1"/>
    <property type="molecule type" value="Genomic_DNA"/>
</dbReference>
<keyword evidence="1" id="KW-0521">NADP</keyword>
<keyword evidence="2" id="KW-0560">Oxidoreductase</keyword>
<evidence type="ECO:0000259" key="3">
    <source>
        <dbReference type="Pfam" id="PF05368"/>
    </source>
</evidence>
<dbReference type="Pfam" id="PF05368">
    <property type="entry name" value="NmrA"/>
    <property type="match status" value="1"/>
</dbReference>
<dbReference type="Proteomes" id="UP001147746">
    <property type="component" value="Unassembled WGS sequence"/>
</dbReference>
<dbReference type="PANTHER" id="PTHR47706:SF9">
    <property type="entry name" value="NMRA-LIKE DOMAIN-CONTAINING PROTEIN-RELATED"/>
    <property type="match status" value="1"/>
</dbReference>
<evidence type="ECO:0000313" key="5">
    <source>
        <dbReference type="Proteomes" id="UP001147746"/>
    </source>
</evidence>
<dbReference type="PANTHER" id="PTHR47706">
    <property type="entry name" value="NMRA-LIKE FAMILY PROTEIN"/>
    <property type="match status" value="1"/>
</dbReference>
<dbReference type="Gene3D" id="3.40.50.720">
    <property type="entry name" value="NAD(P)-binding Rossmann-like Domain"/>
    <property type="match status" value="1"/>
</dbReference>
<keyword evidence="5" id="KW-1185">Reference proteome</keyword>
<name>A0A9W9Q0B1_9EURO</name>
<evidence type="ECO:0000256" key="2">
    <source>
        <dbReference type="ARBA" id="ARBA00023002"/>
    </source>
</evidence>
<reference evidence="4" key="1">
    <citation type="submission" date="2022-12" db="EMBL/GenBank/DDBJ databases">
        <authorList>
            <person name="Petersen C."/>
        </authorList>
    </citation>
    <scope>NUCLEOTIDE SEQUENCE</scope>
    <source>
        <strain evidence="4">IBT 21472</strain>
    </source>
</reference>
<evidence type="ECO:0000256" key="1">
    <source>
        <dbReference type="ARBA" id="ARBA00022857"/>
    </source>
</evidence>
<organism evidence="4 5">
    <name type="scientific">Penicillium atrosanguineum</name>
    <dbReference type="NCBI Taxonomy" id="1132637"/>
    <lineage>
        <taxon>Eukaryota</taxon>
        <taxon>Fungi</taxon>
        <taxon>Dikarya</taxon>
        <taxon>Ascomycota</taxon>
        <taxon>Pezizomycotina</taxon>
        <taxon>Eurotiomycetes</taxon>
        <taxon>Eurotiomycetidae</taxon>
        <taxon>Eurotiales</taxon>
        <taxon>Aspergillaceae</taxon>
        <taxon>Penicillium</taxon>
    </lineage>
</organism>
<dbReference type="InterPro" id="IPR008030">
    <property type="entry name" value="NmrA-like"/>
</dbReference>
<proteinExistence type="predicted"/>
<reference evidence="4" key="2">
    <citation type="journal article" date="2023" name="IMA Fungus">
        <title>Comparative genomic study of the Penicillium genus elucidates a diverse pangenome and 15 lateral gene transfer events.</title>
        <authorList>
            <person name="Petersen C."/>
            <person name="Sorensen T."/>
            <person name="Nielsen M.R."/>
            <person name="Sondergaard T.E."/>
            <person name="Sorensen J.L."/>
            <person name="Fitzpatrick D.A."/>
            <person name="Frisvad J.C."/>
            <person name="Nielsen K.L."/>
        </authorList>
    </citation>
    <scope>NUCLEOTIDE SEQUENCE</scope>
    <source>
        <strain evidence="4">IBT 21472</strain>
    </source>
</reference>
<dbReference type="InterPro" id="IPR051609">
    <property type="entry name" value="NmrA/Isoflavone_reductase-like"/>
</dbReference>
<dbReference type="AlphaFoldDB" id="A0A9W9Q0B1"/>
<protein>
    <recommendedName>
        <fullName evidence="3">NmrA-like domain-containing protein</fullName>
    </recommendedName>
</protein>
<dbReference type="SUPFAM" id="SSF51735">
    <property type="entry name" value="NAD(P)-binding Rossmann-fold domains"/>
    <property type="match status" value="1"/>
</dbReference>
<dbReference type="GO" id="GO:0016491">
    <property type="term" value="F:oxidoreductase activity"/>
    <property type="evidence" value="ECO:0007669"/>
    <property type="project" value="UniProtKB-KW"/>
</dbReference>
<comment type="caution">
    <text evidence="4">The sequence shown here is derived from an EMBL/GenBank/DDBJ whole genome shotgun (WGS) entry which is preliminary data.</text>
</comment>
<evidence type="ECO:0000313" key="4">
    <source>
        <dbReference type="EMBL" id="KAJ5318530.1"/>
    </source>
</evidence>
<feature type="domain" description="NmrA-like" evidence="3">
    <location>
        <begin position="6"/>
        <end position="252"/>
    </location>
</feature>
<sequence>MQDTKKMLILITGITGMVGKACASAALKAGHAVRGLGRNPDRLDESIAGKLEGFQKATGIYDLNALDLAVQGVDAVVCAYTPETEVIMEGQLLLLRAAQRHGVKVYDPCLLCKSASSNMLQIFHANSWNYDWTKQKLGDHELYDEYVSFMNHVRLSSSIKPIYMFTGAIMEWVFCSPRDNFFDRETKTVSYFGKGDEKWIYSTVDDLAAYTIAAVAAPNATEGGVVRVQSFRASPFDIAAAYENARGTKASTHCLGSVEDVDKLLEESRRTTDPTEYTKYIGLGYVLHTLKGTWEYEAVDCERFKEVKQTSLRQWFKEHPEI</sequence>